<evidence type="ECO:0000313" key="3">
    <source>
        <dbReference type="Proteomes" id="UP000775213"/>
    </source>
</evidence>
<comment type="caution">
    <text evidence="2">The sequence shown here is derived from an EMBL/GenBank/DDBJ whole genome shotgun (WGS) entry which is preliminary data.</text>
</comment>
<dbReference type="Proteomes" id="UP000775213">
    <property type="component" value="Unassembled WGS sequence"/>
</dbReference>
<keyword evidence="3" id="KW-1185">Reference proteome</keyword>
<proteinExistence type="predicted"/>
<accession>A0AAV7H5Q9</accession>
<keyword evidence="1" id="KW-0472">Membrane</keyword>
<keyword evidence="1" id="KW-0812">Transmembrane</keyword>
<organism evidence="2 3">
    <name type="scientific">Dendrobium chrysotoxum</name>
    <name type="common">Orchid</name>
    <dbReference type="NCBI Taxonomy" id="161865"/>
    <lineage>
        <taxon>Eukaryota</taxon>
        <taxon>Viridiplantae</taxon>
        <taxon>Streptophyta</taxon>
        <taxon>Embryophyta</taxon>
        <taxon>Tracheophyta</taxon>
        <taxon>Spermatophyta</taxon>
        <taxon>Magnoliopsida</taxon>
        <taxon>Liliopsida</taxon>
        <taxon>Asparagales</taxon>
        <taxon>Orchidaceae</taxon>
        <taxon>Epidendroideae</taxon>
        <taxon>Malaxideae</taxon>
        <taxon>Dendrobiinae</taxon>
        <taxon>Dendrobium</taxon>
    </lineage>
</organism>
<name>A0AAV7H5Q9_DENCH</name>
<feature type="transmembrane region" description="Helical" evidence="1">
    <location>
        <begin position="19"/>
        <end position="40"/>
    </location>
</feature>
<dbReference type="EMBL" id="JAGFBR010000007">
    <property type="protein sequence ID" value="KAH0464277.1"/>
    <property type="molecule type" value="Genomic_DNA"/>
</dbReference>
<protein>
    <submittedName>
        <fullName evidence="2">Uncharacterized protein</fullName>
    </submittedName>
</protein>
<reference evidence="2 3" key="1">
    <citation type="journal article" date="2021" name="Hortic Res">
        <title>Chromosome-scale assembly of the Dendrobium chrysotoxum genome enhances the understanding of orchid evolution.</title>
        <authorList>
            <person name="Zhang Y."/>
            <person name="Zhang G.Q."/>
            <person name="Zhang D."/>
            <person name="Liu X.D."/>
            <person name="Xu X.Y."/>
            <person name="Sun W.H."/>
            <person name="Yu X."/>
            <person name="Zhu X."/>
            <person name="Wang Z.W."/>
            <person name="Zhao X."/>
            <person name="Zhong W.Y."/>
            <person name="Chen H."/>
            <person name="Yin W.L."/>
            <person name="Huang T."/>
            <person name="Niu S.C."/>
            <person name="Liu Z.J."/>
        </authorList>
    </citation>
    <scope>NUCLEOTIDE SEQUENCE [LARGE SCALE GENOMIC DNA]</scope>
    <source>
        <strain evidence="2">Lindl</strain>
    </source>
</reference>
<evidence type="ECO:0000256" key="1">
    <source>
        <dbReference type="SAM" id="Phobius"/>
    </source>
</evidence>
<dbReference type="AlphaFoldDB" id="A0AAV7H5Q9"/>
<gene>
    <name evidence="2" type="ORF">IEQ34_007063</name>
</gene>
<sequence length="77" mass="9250">MEMPENKFIIKIGFVETSVLPHCLRMAILVFPLLMFNVFLQDMFAKFLATKHCYSEKNYFYKTLLFRKKSFLQKFAI</sequence>
<keyword evidence="1" id="KW-1133">Transmembrane helix</keyword>
<evidence type="ECO:0000313" key="2">
    <source>
        <dbReference type="EMBL" id="KAH0464277.1"/>
    </source>
</evidence>